<dbReference type="PANTHER" id="PTHR21625">
    <property type="entry name" value="NYD-SP28 PROTEIN"/>
    <property type="match status" value="1"/>
</dbReference>
<feature type="coiled-coil region" evidence="1">
    <location>
        <begin position="195"/>
        <end position="222"/>
    </location>
</feature>
<evidence type="ECO:0000313" key="4">
    <source>
        <dbReference type="Proteomes" id="UP001482620"/>
    </source>
</evidence>
<comment type="caution">
    <text evidence="3">The sequence shown here is derived from an EMBL/GenBank/DDBJ whole genome shotgun (WGS) entry which is preliminary data.</text>
</comment>
<reference evidence="3 4" key="1">
    <citation type="submission" date="2021-06" db="EMBL/GenBank/DDBJ databases">
        <authorList>
            <person name="Palmer J.M."/>
        </authorList>
    </citation>
    <scope>NUCLEOTIDE SEQUENCE [LARGE SCALE GENOMIC DNA]</scope>
    <source>
        <strain evidence="4">if_2019</strain>
        <tissue evidence="3">Muscle</tissue>
    </source>
</reference>
<accession>A0ABV0TEF6</accession>
<feature type="region of interest" description="Disordered" evidence="2">
    <location>
        <begin position="1"/>
        <end position="57"/>
    </location>
</feature>
<feature type="compositionally biased region" description="Basic and acidic residues" evidence="2">
    <location>
        <begin position="1"/>
        <end position="10"/>
    </location>
</feature>
<keyword evidence="4" id="KW-1185">Reference proteome</keyword>
<evidence type="ECO:0000256" key="2">
    <source>
        <dbReference type="SAM" id="MobiDB-lite"/>
    </source>
</evidence>
<name>A0ABV0TEF6_9TELE</name>
<evidence type="ECO:0000256" key="1">
    <source>
        <dbReference type="SAM" id="Coils"/>
    </source>
</evidence>
<sequence length="240" mass="28384">RRKRLQRDLKTSATNTEVATDAQAVWQRRERDKAQRNGQSSKMEANEESKRGERERERQINGALRADQQEVDVASMQEECDDLLREWSDLIQRVHSEDEKTDLIEQQQSYAAMFQENMNTINYSQQQLKLKNAKHVKTVRKNAEEIAALHALIEEQVEVMTEAYREEMTQTQRRSQEEMSIMLTKDTEEMDQALTKLWDEELKNLNKRKKKLEEYKKQLIGQEHSNAFIALDFAEDSKYL</sequence>
<dbReference type="PANTHER" id="PTHR21625:SF1">
    <property type="entry name" value="DYNEIN REGULATORY COMPLEX PROTEIN 1"/>
    <property type="match status" value="1"/>
</dbReference>
<feature type="compositionally biased region" description="Basic and acidic residues" evidence="2">
    <location>
        <begin position="44"/>
        <end position="57"/>
    </location>
</feature>
<keyword evidence="1" id="KW-0175">Coiled coil</keyword>
<protein>
    <recommendedName>
        <fullName evidence="5">Dynein regulatory complex protein 1/2 N-terminal domain-containing protein</fullName>
    </recommendedName>
</protein>
<gene>
    <name evidence="3" type="ORF">ILYODFUR_031466</name>
</gene>
<feature type="non-terminal residue" evidence="3">
    <location>
        <position position="1"/>
    </location>
</feature>
<proteinExistence type="predicted"/>
<feature type="non-terminal residue" evidence="3">
    <location>
        <position position="240"/>
    </location>
</feature>
<organism evidence="3 4">
    <name type="scientific">Ilyodon furcidens</name>
    <name type="common">goldbreast splitfin</name>
    <dbReference type="NCBI Taxonomy" id="33524"/>
    <lineage>
        <taxon>Eukaryota</taxon>
        <taxon>Metazoa</taxon>
        <taxon>Chordata</taxon>
        <taxon>Craniata</taxon>
        <taxon>Vertebrata</taxon>
        <taxon>Euteleostomi</taxon>
        <taxon>Actinopterygii</taxon>
        <taxon>Neopterygii</taxon>
        <taxon>Teleostei</taxon>
        <taxon>Neoteleostei</taxon>
        <taxon>Acanthomorphata</taxon>
        <taxon>Ovalentaria</taxon>
        <taxon>Atherinomorphae</taxon>
        <taxon>Cyprinodontiformes</taxon>
        <taxon>Goodeidae</taxon>
        <taxon>Ilyodon</taxon>
    </lineage>
</organism>
<dbReference type="EMBL" id="JAHRIQ010028059">
    <property type="protein sequence ID" value="MEQ2230637.1"/>
    <property type="molecule type" value="Genomic_DNA"/>
</dbReference>
<evidence type="ECO:0000313" key="3">
    <source>
        <dbReference type="EMBL" id="MEQ2230637.1"/>
    </source>
</evidence>
<dbReference type="Proteomes" id="UP001482620">
    <property type="component" value="Unassembled WGS sequence"/>
</dbReference>
<dbReference type="InterPro" id="IPR039750">
    <property type="entry name" value="DRC1/DRC2"/>
</dbReference>
<evidence type="ECO:0008006" key="5">
    <source>
        <dbReference type="Google" id="ProtNLM"/>
    </source>
</evidence>